<gene>
    <name evidence="2" type="ORF">DCHRY22_LOCUS5362</name>
</gene>
<dbReference type="AlphaFoldDB" id="A0A8J2QR98"/>
<dbReference type="Proteomes" id="UP000789524">
    <property type="component" value="Unassembled WGS sequence"/>
</dbReference>
<name>A0A8J2QR98_9NEOP</name>
<organism evidence="2 3">
    <name type="scientific">Danaus chrysippus</name>
    <name type="common">African queen</name>
    <dbReference type="NCBI Taxonomy" id="151541"/>
    <lineage>
        <taxon>Eukaryota</taxon>
        <taxon>Metazoa</taxon>
        <taxon>Ecdysozoa</taxon>
        <taxon>Arthropoda</taxon>
        <taxon>Hexapoda</taxon>
        <taxon>Insecta</taxon>
        <taxon>Pterygota</taxon>
        <taxon>Neoptera</taxon>
        <taxon>Endopterygota</taxon>
        <taxon>Lepidoptera</taxon>
        <taxon>Glossata</taxon>
        <taxon>Ditrysia</taxon>
        <taxon>Papilionoidea</taxon>
        <taxon>Nymphalidae</taxon>
        <taxon>Danainae</taxon>
        <taxon>Danaini</taxon>
        <taxon>Danaina</taxon>
        <taxon>Danaus</taxon>
        <taxon>Anosia</taxon>
    </lineage>
</organism>
<evidence type="ECO:0000313" key="3">
    <source>
        <dbReference type="Proteomes" id="UP000789524"/>
    </source>
</evidence>
<comment type="caution">
    <text evidence="2">The sequence shown here is derived from an EMBL/GenBank/DDBJ whole genome shotgun (WGS) entry which is preliminary data.</text>
</comment>
<proteinExistence type="predicted"/>
<feature type="region of interest" description="Disordered" evidence="1">
    <location>
        <begin position="61"/>
        <end position="90"/>
    </location>
</feature>
<sequence length="129" mass="15000">MALIKRYTCQVDDRFFLAIDELLVRQSRFSLIRGWHFIKQCRDKRQLTIYVRVSGEHVLPSVTGRGTRADDGLHEGEERGTGARHRAQAQSTCTEHRTAECLKSRYQVISKQYKETFTTRGQVSANRRQ</sequence>
<keyword evidence="3" id="KW-1185">Reference proteome</keyword>
<dbReference type="EMBL" id="CAKASE010000050">
    <property type="protein sequence ID" value="CAG9564358.1"/>
    <property type="molecule type" value="Genomic_DNA"/>
</dbReference>
<reference evidence="2" key="1">
    <citation type="submission" date="2021-09" db="EMBL/GenBank/DDBJ databases">
        <authorList>
            <person name="Martin H S."/>
        </authorList>
    </citation>
    <scope>NUCLEOTIDE SEQUENCE</scope>
</reference>
<evidence type="ECO:0000256" key="1">
    <source>
        <dbReference type="SAM" id="MobiDB-lite"/>
    </source>
</evidence>
<accession>A0A8J2QR98</accession>
<protein>
    <submittedName>
        <fullName evidence="2">(African queen) hypothetical protein</fullName>
    </submittedName>
</protein>
<feature type="compositionally biased region" description="Basic and acidic residues" evidence="1">
    <location>
        <begin position="67"/>
        <end position="81"/>
    </location>
</feature>
<evidence type="ECO:0000313" key="2">
    <source>
        <dbReference type="EMBL" id="CAG9564358.1"/>
    </source>
</evidence>